<name>A0ABT3IMC6_9BACT</name>
<dbReference type="InterPro" id="IPR003779">
    <property type="entry name" value="CMD-like"/>
</dbReference>
<dbReference type="PANTHER" id="PTHR35446:SF2">
    <property type="entry name" value="CARBOXYMUCONOLACTONE DECARBOXYLASE-LIKE DOMAIN-CONTAINING PROTEIN"/>
    <property type="match status" value="1"/>
</dbReference>
<proteinExistence type="predicted"/>
<dbReference type="InterPro" id="IPR029032">
    <property type="entry name" value="AhpD-like"/>
</dbReference>
<dbReference type="RefSeq" id="WP_264731147.1">
    <property type="nucleotide sequence ID" value="NZ_JAPDNR010000001.1"/>
</dbReference>
<accession>A0ABT3IMC6</accession>
<dbReference type="PANTHER" id="PTHR35446">
    <property type="entry name" value="SI:CH211-175M2.5"/>
    <property type="match status" value="1"/>
</dbReference>
<feature type="domain" description="Carboxymuconolactone decarboxylase-like" evidence="1">
    <location>
        <begin position="12"/>
        <end position="94"/>
    </location>
</feature>
<protein>
    <submittedName>
        <fullName evidence="2">Carboxymuconolactone decarboxylase family protein</fullName>
    </submittedName>
</protein>
<dbReference type="EMBL" id="JAPDNS010000001">
    <property type="protein sequence ID" value="MCW3485098.1"/>
    <property type="molecule type" value="Genomic_DNA"/>
</dbReference>
<evidence type="ECO:0000313" key="2">
    <source>
        <dbReference type="EMBL" id="MCW3485098.1"/>
    </source>
</evidence>
<dbReference type="SUPFAM" id="SSF69118">
    <property type="entry name" value="AhpD-like"/>
    <property type="match status" value="1"/>
</dbReference>
<gene>
    <name evidence="2" type="ORF">OL497_14410</name>
</gene>
<evidence type="ECO:0000259" key="1">
    <source>
        <dbReference type="Pfam" id="PF02627"/>
    </source>
</evidence>
<reference evidence="2 3" key="1">
    <citation type="submission" date="2022-10" db="EMBL/GenBank/DDBJ databases">
        <title>Chitinophaga nivalis PC15 sp. nov., isolated from Pyeongchang county, South Korea.</title>
        <authorList>
            <person name="Trinh H.N."/>
        </authorList>
    </citation>
    <scope>NUCLEOTIDE SEQUENCE [LARGE SCALE GENOMIC DNA]</scope>
    <source>
        <strain evidence="2 3">PC14</strain>
    </source>
</reference>
<keyword evidence="3" id="KW-1185">Reference proteome</keyword>
<sequence length="147" mass="16685">MNKRIRIKQLQPEAYQVMFAFEKYLSETNLTPIQQELIRIRASQINGCAYCVNAHTKDARGLGETETRLYALPVWRETPFFTPEERALLALTEEVTNIQHGGVSEATYQDALQHFGEKTLAQLIMAIIAINAWNRIGVSTGMMPEVD</sequence>
<dbReference type="Gene3D" id="1.20.1290.10">
    <property type="entry name" value="AhpD-like"/>
    <property type="match status" value="1"/>
</dbReference>
<dbReference type="Pfam" id="PF02627">
    <property type="entry name" value="CMD"/>
    <property type="match status" value="1"/>
</dbReference>
<dbReference type="InterPro" id="IPR004675">
    <property type="entry name" value="AhpD_core"/>
</dbReference>
<comment type="caution">
    <text evidence="2">The sequence shown here is derived from an EMBL/GenBank/DDBJ whole genome shotgun (WGS) entry which is preliminary data.</text>
</comment>
<evidence type="ECO:0000313" key="3">
    <source>
        <dbReference type="Proteomes" id="UP001207742"/>
    </source>
</evidence>
<organism evidence="2 3">
    <name type="scientific">Chitinophaga nivalis</name>
    <dbReference type="NCBI Taxonomy" id="2991709"/>
    <lineage>
        <taxon>Bacteria</taxon>
        <taxon>Pseudomonadati</taxon>
        <taxon>Bacteroidota</taxon>
        <taxon>Chitinophagia</taxon>
        <taxon>Chitinophagales</taxon>
        <taxon>Chitinophagaceae</taxon>
        <taxon>Chitinophaga</taxon>
    </lineage>
</organism>
<dbReference type="Proteomes" id="UP001207742">
    <property type="component" value="Unassembled WGS sequence"/>
</dbReference>
<dbReference type="NCBIfam" id="TIGR00778">
    <property type="entry name" value="ahpD_dom"/>
    <property type="match status" value="1"/>
</dbReference>